<dbReference type="RefSeq" id="WP_188102733.1">
    <property type="nucleotide sequence ID" value="NZ_JAANIH010000028.1"/>
</dbReference>
<evidence type="ECO:0000259" key="4">
    <source>
        <dbReference type="Pfam" id="PF00496"/>
    </source>
</evidence>
<dbReference type="Proteomes" id="UP000639516">
    <property type="component" value="Unassembled WGS sequence"/>
</dbReference>
<keyword evidence="6" id="KW-1185">Reference proteome</keyword>
<dbReference type="InterPro" id="IPR039424">
    <property type="entry name" value="SBP_5"/>
</dbReference>
<sequence>MTQPIEVNRGKIMYRRDFLKGLAASALPLPAFAQGKTTTLKVIKSQNLGSVDPIWTTAAATQDFGFMVFDTIIGADADFVPKPQMAEGWTIEENDKTYIFKLREGLKFHDGEPVRSADCIASIRRWWARDVAGQMVAAVTDSMDVIDDRTFRLRLKSPFPLLLDALGKLSPASCIIMPERIAKTDPFKQIPEAIGSGPFKFLTKEWIPGQKASFAKFGDYIPRSEPFSGLAGNHAAAVDRVEWSFIGDAATAAAAMQSGEQDYWDGLPVDLVPLLKDNQKLVVGPRNTSATNYTFVMNHLQPPFNNPAIRQAVAMAIDQSEYLTAATAGLPENGGACPSFYTCTSPYASDVGASVLKEKSIEKAKAALKAAGYAGEKVVFIGANEPPALAAIAQISDDLLRRMGFNVEFVTTDFAGMIQRRVNKGPVDKGGWSAFNSTYGGVDLRNPSVNSLLRGAGEQSWFGWPTNPRLEELRSQWFLLTNPQEKVKVAHEIQVEAFKTLPYIPICYSYPPIAYSKKLTGVTRQPINSFWGIGKQS</sequence>
<dbReference type="EMBL" id="JAATTO010000012">
    <property type="protein sequence ID" value="MBC9978581.1"/>
    <property type="molecule type" value="Genomic_DNA"/>
</dbReference>
<dbReference type="PANTHER" id="PTHR30290:SF38">
    <property type="entry name" value="D,D-DIPEPTIDE-BINDING PERIPLASMIC PROTEIN DDPA-RELATED"/>
    <property type="match status" value="1"/>
</dbReference>
<dbReference type="SUPFAM" id="SSF53850">
    <property type="entry name" value="Periplasmic binding protein-like II"/>
    <property type="match status" value="1"/>
</dbReference>
<organism evidence="5 6">
    <name type="scientific">Bradyrhizobium campsiandrae</name>
    <dbReference type="NCBI Taxonomy" id="1729892"/>
    <lineage>
        <taxon>Bacteria</taxon>
        <taxon>Pseudomonadati</taxon>
        <taxon>Pseudomonadota</taxon>
        <taxon>Alphaproteobacteria</taxon>
        <taxon>Hyphomicrobiales</taxon>
        <taxon>Nitrobacteraceae</taxon>
        <taxon>Bradyrhizobium</taxon>
    </lineage>
</organism>
<comment type="subcellular location">
    <subcellularLocation>
        <location evidence="1">Periplasm</location>
    </subcellularLocation>
</comment>
<comment type="similarity">
    <text evidence="2">Belongs to the bacterial solute-binding protein 5 family.</text>
</comment>
<dbReference type="Pfam" id="PF00496">
    <property type="entry name" value="SBP_bac_5"/>
    <property type="match status" value="1"/>
</dbReference>
<dbReference type="PIRSF" id="PIRSF002741">
    <property type="entry name" value="MppA"/>
    <property type="match status" value="1"/>
</dbReference>
<dbReference type="Gene3D" id="3.90.76.10">
    <property type="entry name" value="Dipeptide-binding Protein, Domain 1"/>
    <property type="match status" value="1"/>
</dbReference>
<dbReference type="CDD" id="cd08502">
    <property type="entry name" value="PBP2_NikA_DppA_OppA_like_16"/>
    <property type="match status" value="1"/>
</dbReference>
<evidence type="ECO:0000313" key="6">
    <source>
        <dbReference type="Proteomes" id="UP000639516"/>
    </source>
</evidence>
<feature type="domain" description="Solute-binding protein family 5" evidence="4">
    <location>
        <begin position="81"/>
        <end position="455"/>
    </location>
</feature>
<evidence type="ECO:0000256" key="2">
    <source>
        <dbReference type="ARBA" id="ARBA00005695"/>
    </source>
</evidence>
<dbReference type="Gene3D" id="3.10.105.10">
    <property type="entry name" value="Dipeptide-binding Protein, Domain 3"/>
    <property type="match status" value="1"/>
</dbReference>
<evidence type="ECO:0000256" key="3">
    <source>
        <dbReference type="ARBA" id="ARBA00022729"/>
    </source>
</evidence>
<gene>
    <name evidence="5" type="ORF">HA482_10170</name>
</gene>
<keyword evidence="3" id="KW-0732">Signal</keyword>
<dbReference type="PROSITE" id="PS01040">
    <property type="entry name" value="SBP_BACTERIAL_5"/>
    <property type="match status" value="1"/>
</dbReference>
<protein>
    <submittedName>
        <fullName evidence="5">ABC transporter substrate-binding protein</fullName>
    </submittedName>
</protein>
<dbReference type="InterPro" id="IPR000914">
    <property type="entry name" value="SBP_5_dom"/>
</dbReference>
<evidence type="ECO:0000256" key="1">
    <source>
        <dbReference type="ARBA" id="ARBA00004418"/>
    </source>
</evidence>
<dbReference type="PANTHER" id="PTHR30290">
    <property type="entry name" value="PERIPLASMIC BINDING COMPONENT OF ABC TRANSPORTER"/>
    <property type="match status" value="1"/>
</dbReference>
<comment type="caution">
    <text evidence="5">The sequence shown here is derived from an EMBL/GenBank/DDBJ whole genome shotgun (WGS) entry which is preliminary data.</text>
</comment>
<reference evidence="5 6" key="1">
    <citation type="journal article" date="2020" name="Arch. Microbiol.">
        <title>Bradyrhizobium campsiandrae sp. nov., a nitrogen-fixing bacterial strain isolated from a native leguminous tree from the Amazon adapted to flooded conditions.</title>
        <authorList>
            <person name="Cabral Michel D."/>
            <person name="Martins da Costa E."/>
            <person name="Azarias Guimaraes A."/>
            <person name="Soares de Carvalho T."/>
            <person name="Santos de Castro Caputo P."/>
            <person name="Willems A."/>
            <person name="de Souza Moreira F.M."/>
        </authorList>
    </citation>
    <scope>NUCLEOTIDE SEQUENCE [LARGE SCALE GENOMIC DNA]</scope>
    <source>
        <strain evidence="6">INPA 384B</strain>
    </source>
</reference>
<proteinExistence type="inferred from homology"/>
<dbReference type="InterPro" id="IPR023765">
    <property type="entry name" value="SBP_5_CS"/>
</dbReference>
<dbReference type="InterPro" id="IPR030678">
    <property type="entry name" value="Peptide/Ni-bd"/>
</dbReference>
<name>A0ABR7U3J0_9BRAD</name>
<evidence type="ECO:0000313" key="5">
    <source>
        <dbReference type="EMBL" id="MBC9978581.1"/>
    </source>
</evidence>
<accession>A0ABR7U3J0</accession>
<dbReference type="Gene3D" id="3.40.190.10">
    <property type="entry name" value="Periplasmic binding protein-like II"/>
    <property type="match status" value="1"/>
</dbReference>